<dbReference type="SUPFAM" id="SSF54637">
    <property type="entry name" value="Thioesterase/thiol ester dehydrase-isomerase"/>
    <property type="match status" value="1"/>
</dbReference>
<proteinExistence type="predicted"/>
<dbReference type="Gene3D" id="3.10.129.10">
    <property type="entry name" value="Hotdog Thioesterase"/>
    <property type="match status" value="1"/>
</dbReference>
<dbReference type="AlphaFoldDB" id="A0A660KXN8"/>
<organism evidence="1 2">
    <name type="scientific">Solirubrobacter pauli</name>
    <dbReference type="NCBI Taxonomy" id="166793"/>
    <lineage>
        <taxon>Bacteria</taxon>
        <taxon>Bacillati</taxon>
        <taxon>Actinomycetota</taxon>
        <taxon>Thermoleophilia</taxon>
        <taxon>Solirubrobacterales</taxon>
        <taxon>Solirubrobacteraceae</taxon>
        <taxon>Solirubrobacter</taxon>
    </lineage>
</organism>
<keyword evidence="2" id="KW-1185">Reference proteome</keyword>
<dbReference type="EMBL" id="RBIL01000002">
    <property type="protein sequence ID" value="RKQ86426.1"/>
    <property type="molecule type" value="Genomic_DNA"/>
</dbReference>
<dbReference type="InterPro" id="IPR029069">
    <property type="entry name" value="HotDog_dom_sf"/>
</dbReference>
<sequence length="132" mass="13799">MRIEDHIVVPLDQTFDARYGLEYLEPTRARVTVTPAVLGADGTVQSGVYAAMAESIASTGTAVEVLPNGFIASGLNNSTHVVGAVREGALEAVATCRARGETEWLWDVEIGPPGGPVSAIATVAIAVRPKRV</sequence>
<comment type="caution">
    <text evidence="1">The sequence shown here is derived from an EMBL/GenBank/DDBJ whole genome shotgun (WGS) entry which is preliminary data.</text>
</comment>
<evidence type="ECO:0000313" key="1">
    <source>
        <dbReference type="EMBL" id="RKQ86426.1"/>
    </source>
</evidence>
<protein>
    <submittedName>
        <fullName evidence="1">Acyl-coenzyme A thioesterase PaaI-like protein</fullName>
    </submittedName>
</protein>
<reference evidence="1 2" key="1">
    <citation type="submission" date="2018-10" db="EMBL/GenBank/DDBJ databases">
        <title>Genomic Encyclopedia of Archaeal and Bacterial Type Strains, Phase II (KMG-II): from individual species to whole genera.</title>
        <authorList>
            <person name="Goeker M."/>
        </authorList>
    </citation>
    <scope>NUCLEOTIDE SEQUENCE [LARGE SCALE GENOMIC DNA]</scope>
    <source>
        <strain evidence="1 2">DSM 14954</strain>
    </source>
</reference>
<name>A0A660KXN8_9ACTN</name>
<dbReference type="CDD" id="cd03443">
    <property type="entry name" value="PaaI_thioesterase"/>
    <property type="match status" value="1"/>
</dbReference>
<accession>A0A660KXN8</accession>
<dbReference type="OrthoDB" id="5243859at2"/>
<dbReference type="Proteomes" id="UP000278962">
    <property type="component" value="Unassembled WGS sequence"/>
</dbReference>
<evidence type="ECO:0000313" key="2">
    <source>
        <dbReference type="Proteomes" id="UP000278962"/>
    </source>
</evidence>
<gene>
    <name evidence="1" type="ORF">C8N24_4438</name>
</gene>
<dbReference type="RefSeq" id="WP_121254143.1">
    <property type="nucleotide sequence ID" value="NZ_RBIL01000002.1"/>
</dbReference>